<name>A0ABV7KD96_9HYPH</name>
<keyword evidence="7" id="KW-0472">Membrane</keyword>
<evidence type="ECO:0000256" key="1">
    <source>
        <dbReference type="ARBA" id="ARBA00004417"/>
    </source>
</evidence>
<organism evidence="9 10">
    <name type="scientific">Aquamicrobium soli</name>
    <dbReference type="NCBI Taxonomy" id="1811518"/>
    <lineage>
        <taxon>Bacteria</taxon>
        <taxon>Pseudomonadati</taxon>
        <taxon>Pseudomonadota</taxon>
        <taxon>Alphaproteobacteria</taxon>
        <taxon>Hyphomicrobiales</taxon>
        <taxon>Phyllobacteriaceae</taxon>
        <taxon>Aquamicrobium</taxon>
    </lineage>
</organism>
<dbReference type="RefSeq" id="WP_378218795.1">
    <property type="nucleotide sequence ID" value="NZ_JBHRTK010000004.1"/>
</dbReference>
<feature type="domain" description="ABC transporter" evidence="8">
    <location>
        <begin position="11"/>
        <end position="255"/>
    </location>
</feature>
<reference evidence="10" key="1">
    <citation type="journal article" date="2019" name="Int. J. Syst. Evol. Microbiol.">
        <title>The Global Catalogue of Microorganisms (GCM) 10K type strain sequencing project: providing services to taxonomists for standard genome sequencing and annotation.</title>
        <authorList>
            <consortium name="The Broad Institute Genomics Platform"/>
            <consortium name="The Broad Institute Genome Sequencing Center for Infectious Disease"/>
            <person name="Wu L."/>
            <person name="Ma J."/>
        </authorList>
    </citation>
    <scope>NUCLEOTIDE SEQUENCE [LARGE SCALE GENOMIC DNA]</scope>
    <source>
        <strain evidence="10">KCTC 52165</strain>
    </source>
</reference>
<dbReference type="Pfam" id="PF00005">
    <property type="entry name" value="ABC_tran"/>
    <property type="match status" value="1"/>
</dbReference>
<dbReference type="InterPro" id="IPR003593">
    <property type="entry name" value="AAA+_ATPase"/>
</dbReference>
<dbReference type="InterPro" id="IPR013563">
    <property type="entry name" value="Oligopep_ABC_C"/>
</dbReference>
<evidence type="ECO:0000256" key="3">
    <source>
        <dbReference type="ARBA" id="ARBA00022448"/>
    </source>
</evidence>
<accession>A0ABV7KD96</accession>
<dbReference type="Gene3D" id="3.40.50.300">
    <property type="entry name" value="P-loop containing nucleotide triphosphate hydrolases"/>
    <property type="match status" value="1"/>
</dbReference>
<dbReference type="EMBL" id="JBHRTK010000004">
    <property type="protein sequence ID" value="MFC3205377.1"/>
    <property type="molecule type" value="Genomic_DNA"/>
</dbReference>
<protein>
    <submittedName>
        <fullName evidence="9">ABC transporter ATP-binding protein</fullName>
    </submittedName>
</protein>
<gene>
    <name evidence="9" type="ORF">ACFOHJ_04065</name>
</gene>
<dbReference type="InterPro" id="IPR050388">
    <property type="entry name" value="ABC_Ni/Peptide_Import"/>
</dbReference>
<evidence type="ECO:0000256" key="2">
    <source>
        <dbReference type="ARBA" id="ARBA00005417"/>
    </source>
</evidence>
<comment type="similarity">
    <text evidence="2">Belongs to the ABC transporter superfamily.</text>
</comment>
<dbReference type="PROSITE" id="PS00211">
    <property type="entry name" value="ABC_TRANSPORTER_1"/>
    <property type="match status" value="1"/>
</dbReference>
<sequence>MNEPDTASSLLEVRGLEVSFGRAKAVDGISFDVRRGETLGLVGESGCGKSTTALALMRLLRDVRLGGEARLDGTDLLVLDEDSMRARRGADIAMIFQDPGTALHPMIRVGDQIVETLNAHMKLSRDEAHQRAVDLLRQVGIAAPEERFFAYPHEMSGGMSQRAMIAIAMACSPRLLIADEPTTALDVTVQAQILDLLRELTGGLGMGVILITHDLGVVAGMTDRVAVMYAGVIVETAPTTALFANPAHPYTRGLLHSIPKLDGGWDEPVPTIPGSVQGAMELSGCRFAPRCPRASEACKAVPALREIAEEHFVACWNAP</sequence>
<evidence type="ECO:0000259" key="8">
    <source>
        <dbReference type="PROSITE" id="PS50893"/>
    </source>
</evidence>
<evidence type="ECO:0000256" key="7">
    <source>
        <dbReference type="ARBA" id="ARBA00023136"/>
    </source>
</evidence>
<dbReference type="PANTHER" id="PTHR43297:SF2">
    <property type="entry name" value="DIPEPTIDE TRANSPORT ATP-BINDING PROTEIN DPPD"/>
    <property type="match status" value="1"/>
</dbReference>
<dbReference type="InterPro" id="IPR017871">
    <property type="entry name" value="ABC_transporter-like_CS"/>
</dbReference>
<dbReference type="InterPro" id="IPR003439">
    <property type="entry name" value="ABC_transporter-like_ATP-bd"/>
</dbReference>
<dbReference type="Pfam" id="PF08352">
    <property type="entry name" value="oligo_HPY"/>
    <property type="match status" value="1"/>
</dbReference>
<dbReference type="SUPFAM" id="SSF52540">
    <property type="entry name" value="P-loop containing nucleoside triphosphate hydrolases"/>
    <property type="match status" value="1"/>
</dbReference>
<dbReference type="InterPro" id="IPR027417">
    <property type="entry name" value="P-loop_NTPase"/>
</dbReference>
<dbReference type="GO" id="GO:0005524">
    <property type="term" value="F:ATP binding"/>
    <property type="evidence" value="ECO:0007669"/>
    <property type="project" value="UniProtKB-KW"/>
</dbReference>
<dbReference type="PANTHER" id="PTHR43297">
    <property type="entry name" value="OLIGOPEPTIDE TRANSPORT ATP-BINDING PROTEIN APPD"/>
    <property type="match status" value="1"/>
</dbReference>
<dbReference type="NCBIfam" id="TIGR01727">
    <property type="entry name" value="oligo_HPY"/>
    <property type="match status" value="1"/>
</dbReference>
<evidence type="ECO:0000256" key="4">
    <source>
        <dbReference type="ARBA" id="ARBA00022475"/>
    </source>
</evidence>
<comment type="caution">
    <text evidence="9">The sequence shown here is derived from an EMBL/GenBank/DDBJ whole genome shotgun (WGS) entry which is preliminary data.</text>
</comment>
<proteinExistence type="inferred from homology"/>
<evidence type="ECO:0000313" key="10">
    <source>
        <dbReference type="Proteomes" id="UP001595583"/>
    </source>
</evidence>
<evidence type="ECO:0000313" key="9">
    <source>
        <dbReference type="EMBL" id="MFC3205377.1"/>
    </source>
</evidence>
<dbReference type="PROSITE" id="PS50893">
    <property type="entry name" value="ABC_TRANSPORTER_2"/>
    <property type="match status" value="1"/>
</dbReference>
<keyword evidence="4" id="KW-1003">Cell membrane</keyword>
<keyword evidence="5" id="KW-0547">Nucleotide-binding</keyword>
<dbReference type="CDD" id="cd03257">
    <property type="entry name" value="ABC_NikE_OppD_transporters"/>
    <property type="match status" value="1"/>
</dbReference>
<keyword evidence="6 9" id="KW-0067">ATP-binding</keyword>
<evidence type="ECO:0000256" key="5">
    <source>
        <dbReference type="ARBA" id="ARBA00022741"/>
    </source>
</evidence>
<evidence type="ECO:0000256" key="6">
    <source>
        <dbReference type="ARBA" id="ARBA00022840"/>
    </source>
</evidence>
<comment type="subcellular location">
    <subcellularLocation>
        <location evidence="1">Cell inner membrane</location>
        <topology evidence="1">Peripheral membrane protein</topology>
    </subcellularLocation>
</comment>
<keyword evidence="10" id="KW-1185">Reference proteome</keyword>
<dbReference type="Proteomes" id="UP001595583">
    <property type="component" value="Unassembled WGS sequence"/>
</dbReference>
<dbReference type="SMART" id="SM00382">
    <property type="entry name" value="AAA"/>
    <property type="match status" value="1"/>
</dbReference>
<keyword evidence="3" id="KW-0813">Transport</keyword>